<name>A0A0C2T7C3_AMAMK</name>
<dbReference type="Proteomes" id="UP000054549">
    <property type="component" value="Unassembled WGS sequence"/>
</dbReference>
<protein>
    <submittedName>
        <fullName evidence="1">Uncharacterized protein</fullName>
    </submittedName>
</protein>
<evidence type="ECO:0000313" key="1">
    <source>
        <dbReference type="EMBL" id="KIL62484.1"/>
    </source>
</evidence>
<dbReference type="InParanoid" id="A0A0C2T7C3"/>
<evidence type="ECO:0000313" key="2">
    <source>
        <dbReference type="Proteomes" id="UP000054549"/>
    </source>
</evidence>
<accession>A0A0C2T7C3</accession>
<dbReference type="AlphaFoldDB" id="A0A0C2T7C3"/>
<organism evidence="1 2">
    <name type="scientific">Amanita muscaria (strain Koide BX008)</name>
    <dbReference type="NCBI Taxonomy" id="946122"/>
    <lineage>
        <taxon>Eukaryota</taxon>
        <taxon>Fungi</taxon>
        <taxon>Dikarya</taxon>
        <taxon>Basidiomycota</taxon>
        <taxon>Agaricomycotina</taxon>
        <taxon>Agaricomycetes</taxon>
        <taxon>Agaricomycetidae</taxon>
        <taxon>Agaricales</taxon>
        <taxon>Pluteineae</taxon>
        <taxon>Amanitaceae</taxon>
        <taxon>Amanita</taxon>
    </lineage>
</organism>
<dbReference type="HOGENOM" id="CLU_1795969_0_0_1"/>
<sequence>MSDAQNLVDFLVYLIDEKYILSCKPDGMSKAAQLVLNIWLWVPILPRSLFLNVERIAHHPSDNLARVQDACRPVLMWRVLDQNYIHLAIYLQGTSLLIPVGTGEKEKFKWQQLLHLDSITIIELVSLKSISMDALHIVYRRLRS</sequence>
<gene>
    <name evidence="1" type="ORF">M378DRAFT_760973</name>
</gene>
<reference evidence="1 2" key="1">
    <citation type="submission" date="2014-04" db="EMBL/GenBank/DDBJ databases">
        <title>Evolutionary Origins and Diversification of the Mycorrhizal Mutualists.</title>
        <authorList>
            <consortium name="DOE Joint Genome Institute"/>
            <consortium name="Mycorrhizal Genomics Consortium"/>
            <person name="Kohler A."/>
            <person name="Kuo A."/>
            <person name="Nagy L.G."/>
            <person name="Floudas D."/>
            <person name="Copeland A."/>
            <person name="Barry K.W."/>
            <person name="Cichocki N."/>
            <person name="Veneault-Fourrey C."/>
            <person name="LaButti K."/>
            <person name="Lindquist E.A."/>
            <person name="Lipzen A."/>
            <person name="Lundell T."/>
            <person name="Morin E."/>
            <person name="Murat C."/>
            <person name="Riley R."/>
            <person name="Ohm R."/>
            <person name="Sun H."/>
            <person name="Tunlid A."/>
            <person name="Henrissat B."/>
            <person name="Grigoriev I.V."/>
            <person name="Hibbett D.S."/>
            <person name="Martin F."/>
        </authorList>
    </citation>
    <scope>NUCLEOTIDE SEQUENCE [LARGE SCALE GENOMIC DNA]</scope>
    <source>
        <strain evidence="1 2">Koide BX008</strain>
    </source>
</reference>
<dbReference type="EMBL" id="KN818270">
    <property type="protein sequence ID" value="KIL62484.1"/>
    <property type="molecule type" value="Genomic_DNA"/>
</dbReference>
<proteinExistence type="predicted"/>
<keyword evidence="2" id="KW-1185">Reference proteome</keyword>